<dbReference type="EMBL" id="JNVU01000037">
    <property type="protein sequence ID" value="KEI43559.1"/>
    <property type="molecule type" value="Genomic_DNA"/>
</dbReference>
<evidence type="ECO:0000313" key="1">
    <source>
        <dbReference type="EMBL" id="KEI43559.1"/>
    </source>
</evidence>
<reference evidence="1 2" key="1">
    <citation type="submission" date="2014-06" db="EMBL/GenBank/DDBJ databases">
        <title>Saccharopolyspora rectivirgula DSM-43113 Genome sequencing.</title>
        <authorList>
            <person name="Barrera C."/>
            <person name="Millon L."/>
            <person name="Rognon B."/>
            <person name="Zaugg C."/>
            <person name="Monod M."/>
        </authorList>
    </citation>
    <scope>NUCLEOTIDE SEQUENCE [LARGE SCALE GENOMIC DNA]</scope>
    <source>
        <strain evidence="1 2">DSM 43113</strain>
    </source>
</reference>
<accession>A0A073B7A7</accession>
<evidence type="ECO:0008006" key="3">
    <source>
        <dbReference type="Google" id="ProtNLM"/>
    </source>
</evidence>
<comment type="caution">
    <text evidence="1">The sequence shown here is derived from an EMBL/GenBank/DDBJ whole genome shotgun (WGS) entry which is preliminary data.</text>
</comment>
<name>A0A073B7A7_9PSEU</name>
<dbReference type="OrthoDB" id="3576999at2"/>
<dbReference type="AlphaFoldDB" id="A0A073B7A7"/>
<dbReference type="Proteomes" id="UP000031419">
    <property type="component" value="Unassembled WGS sequence"/>
</dbReference>
<dbReference type="RefSeq" id="WP_029722355.1">
    <property type="nucleotide sequence ID" value="NZ_JNVU01000037.1"/>
</dbReference>
<gene>
    <name evidence="1" type="ORF">GU90_14535</name>
</gene>
<keyword evidence="2" id="KW-1185">Reference proteome</keyword>
<protein>
    <recommendedName>
        <fullName evidence="3">Ketohydroxyglutarate aldolase</fullName>
    </recommendedName>
</protein>
<sequence>MSDRVTVVVDDAQLDRIDELADRLRDAGMQVEQVLGGIGVITGVLPRERRAEVSAVVGVAGVEEERSLSLPPPDADVQ</sequence>
<evidence type="ECO:0000313" key="2">
    <source>
        <dbReference type="Proteomes" id="UP000031419"/>
    </source>
</evidence>
<organism evidence="1 2">
    <name type="scientific">Saccharopolyspora rectivirgula</name>
    <dbReference type="NCBI Taxonomy" id="28042"/>
    <lineage>
        <taxon>Bacteria</taxon>
        <taxon>Bacillati</taxon>
        <taxon>Actinomycetota</taxon>
        <taxon>Actinomycetes</taxon>
        <taxon>Pseudonocardiales</taxon>
        <taxon>Pseudonocardiaceae</taxon>
        <taxon>Saccharopolyspora</taxon>
    </lineage>
</organism>
<proteinExistence type="predicted"/>